<evidence type="ECO:0000259" key="1">
    <source>
        <dbReference type="PROSITE" id="PS51186"/>
    </source>
</evidence>
<dbReference type="CDD" id="cd04301">
    <property type="entry name" value="NAT_SF"/>
    <property type="match status" value="1"/>
</dbReference>
<dbReference type="InterPro" id="IPR016181">
    <property type="entry name" value="Acyl_CoA_acyltransferase"/>
</dbReference>
<gene>
    <name evidence="2" type="ORF">E0485_14745</name>
</gene>
<name>A0A4R4EDM5_9BACL</name>
<dbReference type="GO" id="GO:0016747">
    <property type="term" value="F:acyltransferase activity, transferring groups other than amino-acyl groups"/>
    <property type="evidence" value="ECO:0007669"/>
    <property type="project" value="InterPro"/>
</dbReference>
<comment type="caution">
    <text evidence="2">The sequence shown here is derived from an EMBL/GenBank/DDBJ whole genome shotgun (WGS) entry which is preliminary data.</text>
</comment>
<dbReference type="RefSeq" id="WP_132418824.1">
    <property type="nucleotide sequence ID" value="NZ_SKFG01000014.1"/>
</dbReference>
<dbReference type="PANTHER" id="PTHR43617:SF2">
    <property type="entry name" value="UPF0039 PROTEIN SLL0451"/>
    <property type="match status" value="1"/>
</dbReference>
<keyword evidence="2" id="KW-0808">Transferase</keyword>
<feature type="domain" description="N-acetyltransferase" evidence="1">
    <location>
        <begin position="1"/>
        <end position="186"/>
    </location>
</feature>
<reference evidence="2 3" key="1">
    <citation type="submission" date="2019-03" db="EMBL/GenBank/DDBJ databases">
        <authorList>
            <person name="Kim M.K.M."/>
        </authorList>
    </citation>
    <scope>NUCLEOTIDE SEQUENCE [LARGE SCALE GENOMIC DNA]</scope>
    <source>
        <strain evidence="2 3">18JY21-1</strain>
    </source>
</reference>
<accession>A0A4R4EDM5</accession>
<dbReference type="InterPro" id="IPR050276">
    <property type="entry name" value="MshD_Acetyltransferase"/>
</dbReference>
<dbReference type="PANTHER" id="PTHR43617">
    <property type="entry name" value="L-AMINO ACID N-ACETYLTRANSFERASE"/>
    <property type="match status" value="1"/>
</dbReference>
<evidence type="ECO:0000313" key="2">
    <source>
        <dbReference type="EMBL" id="TCZ76098.1"/>
    </source>
</evidence>
<protein>
    <submittedName>
        <fullName evidence="2">GNAT family N-acetyltransferase</fullName>
    </submittedName>
</protein>
<sequence>MIRAARPADAKQVVELIHSAIGTIANTMAGTDDDAEMLEVIERYFGQQGNRLSYENTIVKELDGKVVGFLLSYHGSQAELLDKPIIDRLKQVLGRTDVTLSKEANEDEYYLDCIAVLDSYQGRGIAKELMRAFEQTGIERGYSKLSLLVDKDNPGAHALYVKMGYKPADRIKIGDYDFLRMIKEIG</sequence>
<dbReference type="SUPFAM" id="SSF55729">
    <property type="entry name" value="Acyl-CoA N-acyltransferases (Nat)"/>
    <property type="match status" value="1"/>
</dbReference>
<proteinExistence type="predicted"/>
<dbReference type="Proteomes" id="UP000295418">
    <property type="component" value="Unassembled WGS sequence"/>
</dbReference>
<dbReference type="PROSITE" id="PS51186">
    <property type="entry name" value="GNAT"/>
    <property type="match status" value="1"/>
</dbReference>
<dbReference type="Pfam" id="PF00583">
    <property type="entry name" value="Acetyltransf_1"/>
    <property type="match status" value="1"/>
</dbReference>
<evidence type="ECO:0000313" key="3">
    <source>
        <dbReference type="Proteomes" id="UP000295418"/>
    </source>
</evidence>
<organism evidence="2 3">
    <name type="scientific">Paenibacillus albiflavus</name>
    <dbReference type="NCBI Taxonomy" id="2545760"/>
    <lineage>
        <taxon>Bacteria</taxon>
        <taxon>Bacillati</taxon>
        <taxon>Bacillota</taxon>
        <taxon>Bacilli</taxon>
        <taxon>Bacillales</taxon>
        <taxon>Paenibacillaceae</taxon>
        <taxon>Paenibacillus</taxon>
    </lineage>
</organism>
<dbReference type="EMBL" id="SKFG01000014">
    <property type="protein sequence ID" value="TCZ76098.1"/>
    <property type="molecule type" value="Genomic_DNA"/>
</dbReference>
<dbReference type="Gene3D" id="3.40.630.30">
    <property type="match status" value="1"/>
</dbReference>
<dbReference type="OrthoDB" id="5319888at2"/>
<keyword evidence="3" id="KW-1185">Reference proteome</keyword>
<dbReference type="AlphaFoldDB" id="A0A4R4EDM5"/>
<dbReference type="InterPro" id="IPR000182">
    <property type="entry name" value="GNAT_dom"/>
</dbReference>